<dbReference type="Pfam" id="PF00563">
    <property type="entry name" value="EAL"/>
    <property type="match status" value="1"/>
</dbReference>
<evidence type="ECO:0000259" key="1">
    <source>
        <dbReference type="PROSITE" id="PS50883"/>
    </source>
</evidence>
<dbReference type="RefSeq" id="WP_090934481.1">
    <property type="nucleotide sequence ID" value="NZ_FOTS01000010.1"/>
</dbReference>
<evidence type="ECO:0000313" key="3">
    <source>
        <dbReference type="EMBL" id="SFL60056.1"/>
    </source>
</evidence>
<feature type="domain" description="EAL" evidence="1">
    <location>
        <begin position="1"/>
        <end position="204"/>
    </location>
</feature>
<dbReference type="SUPFAM" id="SSF141868">
    <property type="entry name" value="EAL domain-like"/>
    <property type="match status" value="1"/>
</dbReference>
<dbReference type="OrthoDB" id="9804751at2"/>
<keyword evidence="4" id="KW-1185">Reference proteome</keyword>
<organism evidence="3 4">
    <name type="scientific">Pelosinus propionicus DSM 13327</name>
    <dbReference type="NCBI Taxonomy" id="1123291"/>
    <lineage>
        <taxon>Bacteria</taxon>
        <taxon>Bacillati</taxon>
        <taxon>Bacillota</taxon>
        <taxon>Negativicutes</taxon>
        <taxon>Selenomonadales</taxon>
        <taxon>Sporomusaceae</taxon>
        <taxon>Pelosinus</taxon>
    </lineage>
</organism>
<dbReference type="SUPFAM" id="SSF109604">
    <property type="entry name" value="HD-domain/PDEase-like"/>
    <property type="match status" value="1"/>
</dbReference>
<dbReference type="PROSITE" id="PS50883">
    <property type="entry name" value="EAL"/>
    <property type="match status" value="1"/>
</dbReference>
<evidence type="ECO:0000259" key="2">
    <source>
        <dbReference type="PROSITE" id="PS51833"/>
    </source>
</evidence>
<dbReference type="EMBL" id="FOTS01000010">
    <property type="protein sequence ID" value="SFL60056.1"/>
    <property type="molecule type" value="Genomic_DNA"/>
</dbReference>
<name>A0A1I4J1W7_9FIRM</name>
<dbReference type="AlphaFoldDB" id="A0A1I4J1W7"/>
<reference evidence="4" key="1">
    <citation type="submission" date="2016-10" db="EMBL/GenBank/DDBJ databases">
        <authorList>
            <person name="Varghese N."/>
            <person name="Submissions S."/>
        </authorList>
    </citation>
    <scope>NUCLEOTIDE SEQUENCE [LARGE SCALE GENOMIC DNA]</scope>
    <source>
        <strain evidence="4">DSM 13327</strain>
    </source>
</reference>
<dbReference type="PROSITE" id="PS51833">
    <property type="entry name" value="HDOD"/>
    <property type="match status" value="1"/>
</dbReference>
<dbReference type="InterPro" id="IPR013976">
    <property type="entry name" value="HDOD"/>
</dbReference>
<dbReference type="PIRSF" id="PIRSF003180">
    <property type="entry name" value="DiGMPpdiest_YuxH"/>
    <property type="match status" value="1"/>
</dbReference>
<dbReference type="InterPro" id="IPR001633">
    <property type="entry name" value="EAL_dom"/>
</dbReference>
<dbReference type="Gene3D" id="1.10.3210.10">
    <property type="entry name" value="Hypothetical protein af1432"/>
    <property type="match status" value="1"/>
</dbReference>
<evidence type="ECO:0000313" key="4">
    <source>
        <dbReference type="Proteomes" id="UP000199520"/>
    </source>
</evidence>
<dbReference type="PANTHER" id="PTHR33525">
    <property type="match status" value="1"/>
</dbReference>
<dbReference type="Gene3D" id="3.20.20.450">
    <property type="entry name" value="EAL domain"/>
    <property type="match status" value="1"/>
</dbReference>
<dbReference type="InterPro" id="IPR035919">
    <property type="entry name" value="EAL_sf"/>
</dbReference>
<dbReference type="PANTHER" id="PTHR33525:SF4">
    <property type="entry name" value="CYCLIC DI-GMP PHOSPHODIESTERASE CDGJ"/>
    <property type="match status" value="1"/>
</dbReference>
<dbReference type="SMART" id="SM00052">
    <property type="entry name" value="EAL"/>
    <property type="match status" value="1"/>
</dbReference>
<protein>
    <submittedName>
        <fullName evidence="3">EAL and modified HD-GYP domain-containing signal transduction protein</fullName>
    </submittedName>
</protein>
<sequence length="406" mass="45955">MDVFVARQPIFTKSQKLFAYELLFRDSYENTCTCDDGDQATSEVICNSFFAIGMDVLTGGKRAFVNFTENLIKKEIPLLLPKEVVVIEILETVEPTAELIKACEKLKQAGYIVALDDFVFHPKFMPLLDIADIIKVDFLTTIGHDRKKIMGSVGGRSIKFLAEKVESRADFEQAVKLGYSYFQGYFFSKPLVLKGKSVPSSKINQLRVLRVLQELDKENFNFNAIEKFIMYDLALSYQLLRFINSAAFCLTNEISSVKHALVLMGKNEIVKWVSLIVMRTVGDNKTDGILVTSLVRAKFSELLAERVGFKGRESELFMMGMFSLIDVFIGRPLKDIMAELPISEEIKSALLGEYNDFGKIYHLVLSYERAQWETFITCAADLGIEEKTIPDDYQKAVAWADEVCAL</sequence>
<dbReference type="InterPro" id="IPR052340">
    <property type="entry name" value="RNase_Y/CdgJ"/>
</dbReference>
<proteinExistence type="predicted"/>
<feature type="domain" description="HDOD" evidence="2">
    <location>
        <begin position="198"/>
        <end position="388"/>
    </location>
</feature>
<gene>
    <name evidence="3" type="ORF">SAMN04490355_101078</name>
</gene>
<accession>A0A1I4J1W7</accession>
<dbReference type="Proteomes" id="UP000199520">
    <property type="component" value="Unassembled WGS sequence"/>
</dbReference>
<dbReference type="Pfam" id="PF08668">
    <property type="entry name" value="HDOD"/>
    <property type="match status" value="1"/>
</dbReference>
<dbReference type="STRING" id="1123291.SAMN04490355_101078"/>
<dbReference type="InterPro" id="IPR014408">
    <property type="entry name" value="dGMP_Pdiesterase_EAL/HD-GYP"/>
</dbReference>